<dbReference type="SMART" id="SM00344">
    <property type="entry name" value="HTH_ASNC"/>
    <property type="match status" value="1"/>
</dbReference>
<name>A0A9D1V6C3_9FIRM</name>
<dbReference type="Pfam" id="PF01037">
    <property type="entry name" value="AsnC_trans_reg"/>
    <property type="match status" value="1"/>
</dbReference>
<keyword evidence="3" id="KW-0804">Transcription</keyword>
<feature type="domain" description="HTH asnC-type" evidence="4">
    <location>
        <begin position="1"/>
        <end position="81"/>
    </location>
</feature>
<dbReference type="InterPro" id="IPR019887">
    <property type="entry name" value="Tscrpt_reg_AsnC/Lrp_C"/>
</dbReference>
<evidence type="ECO:0000256" key="3">
    <source>
        <dbReference type="ARBA" id="ARBA00023163"/>
    </source>
</evidence>
<dbReference type="EMBL" id="DXFX01000001">
    <property type="protein sequence ID" value="HIX06844.1"/>
    <property type="molecule type" value="Genomic_DNA"/>
</dbReference>
<dbReference type="InterPro" id="IPR000485">
    <property type="entry name" value="AsnC-type_HTH_dom"/>
</dbReference>
<evidence type="ECO:0000313" key="6">
    <source>
        <dbReference type="Proteomes" id="UP000824204"/>
    </source>
</evidence>
<dbReference type="PANTHER" id="PTHR43413">
    <property type="entry name" value="TRANSCRIPTIONAL REGULATOR, ASNC FAMILY"/>
    <property type="match status" value="1"/>
</dbReference>
<evidence type="ECO:0000256" key="2">
    <source>
        <dbReference type="ARBA" id="ARBA00023125"/>
    </source>
</evidence>
<dbReference type="PROSITE" id="PS50956">
    <property type="entry name" value="HTH_ASNC_2"/>
    <property type="match status" value="1"/>
</dbReference>
<reference evidence="5" key="1">
    <citation type="journal article" date="2021" name="PeerJ">
        <title>Extensive microbial diversity within the chicken gut microbiome revealed by metagenomics and culture.</title>
        <authorList>
            <person name="Gilroy R."/>
            <person name="Ravi A."/>
            <person name="Getino M."/>
            <person name="Pursley I."/>
            <person name="Horton D.L."/>
            <person name="Alikhan N.F."/>
            <person name="Baker D."/>
            <person name="Gharbi K."/>
            <person name="Hall N."/>
            <person name="Watson M."/>
            <person name="Adriaenssens E.M."/>
            <person name="Foster-Nyarko E."/>
            <person name="Jarju S."/>
            <person name="Secka A."/>
            <person name="Antonio M."/>
            <person name="Oren A."/>
            <person name="Chaudhuri R.R."/>
            <person name="La Ragione R."/>
            <person name="Hildebrand F."/>
            <person name="Pallen M.J."/>
        </authorList>
    </citation>
    <scope>NUCLEOTIDE SEQUENCE</scope>
    <source>
        <strain evidence="5">811</strain>
    </source>
</reference>
<evidence type="ECO:0000259" key="4">
    <source>
        <dbReference type="PROSITE" id="PS50956"/>
    </source>
</evidence>
<accession>A0A9D1V6C3</accession>
<reference evidence="5" key="2">
    <citation type="submission" date="2021-04" db="EMBL/GenBank/DDBJ databases">
        <authorList>
            <person name="Gilroy R."/>
        </authorList>
    </citation>
    <scope>NUCLEOTIDE SEQUENCE</scope>
    <source>
        <strain evidence="5">811</strain>
    </source>
</reference>
<dbReference type="InterPro" id="IPR036388">
    <property type="entry name" value="WH-like_DNA-bd_sf"/>
</dbReference>
<dbReference type="Proteomes" id="UP000824204">
    <property type="component" value="Unassembled WGS sequence"/>
</dbReference>
<sequence length="164" mass="18363">MKKLETDILAILQEDGRYTPAKIAVMLDKSEEEVASAIAALEARGVIVKYTAIVNDERLSDDIVQALIEVKVSPQKTSGFDAIAEEIYRFDEVKSCYLMSGGYDLAVFIEGKNLREVARFVSERLSTLDEVQSTATHFILKKYKIEGTITDTEDDNRIRISVHA</sequence>
<dbReference type="GO" id="GO:0043565">
    <property type="term" value="F:sequence-specific DNA binding"/>
    <property type="evidence" value="ECO:0007669"/>
    <property type="project" value="InterPro"/>
</dbReference>
<comment type="caution">
    <text evidence="5">The sequence shown here is derived from an EMBL/GenBank/DDBJ whole genome shotgun (WGS) entry which is preliminary data.</text>
</comment>
<dbReference type="Pfam" id="PF13412">
    <property type="entry name" value="HTH_24"/>
    <property type="match status" value="1"/>
</dbReference>
<dbReference type="InterPro" id="IPR019888">
    <property type="entry name" value="Tscrpt_reg_AsnC-like"/>
</dbReference>
<organism evidence="5 6">
    <name type="scientific">Candidatus Borkfalkia faecipullorum</name>
    <dbReference type="NCBI Taxonomy" id="2838510"/>
    <lineage>
        <taxon>Bacteria</taxon>
        <taxon>Bacillati</taxon>
        <taxon>Bacillota</taxon>
        <taxon>Clostridia</taxon>
        <taxon>Christensenellales</taxon>
        <taxon>Christensenellaceae</taxon>
        <taxon>Candidatus Borkfalkia</taxon>
    </lineage>
</organism>
<dbReference type="InterPro" id="IPR050684">
    <property type="entry name" value="HTH-Siroheme_Decarb"/>
</dbReference>
<evidence type="ECO:0000256" key="1">
    <source>
        <dbReference type="ARBA" id="ARBA00023015"/>
    </source>
</evidence>
<keyword evidence="2" id="KW-0238">DNA-binding</keyword>
<proteinExistence type="predicted"/>
<protein>
    <submittedName>
        <fullName evidence="5">Lrp/AsnC family transcriptional regulator</fullName>
    </submittedName>
</protein>
<dbReference type="AlphaFoldDB" id="A0A9D1V6C3"/>
<dbReference type="InterPro" id="IPR011008">
    <property type="entry name" value="Dimeric_a/b-barrel"/>
</dbReference>
<dbReference type="PANTHER" id="PTHR43413:SF7">
    <property type="entry name" value="HTH-TYPE TRANSCRIPTIONAL REGULATOR PTR2"/>
    <property type="match status" value="1"/>
</dbReference>
<keyword evidence="1" id="KW-0805">Transcription regulation</keyword>
<gene>
    <name evidence="5" type="ORF">H9741_00045</name>
</gene>
<dbReference type="Gene3D" id="3.30.70.920">
    <property type="match status" value="1"/>
</dbReference>
<evidence type="ECO:0000313" key="5">
    <source>
        <dbReference type="EMBL" id="HIX06844.1"/>
    </source>
</evidence>
<dbReference type="Gene3D" id="1.10.10.10">
    <property type="entry name" value="Winged helix-like DNA-binding domain superfamily/Winged helix DNA-binding domain"/>
    <property type="match status" value="1"/>
</dbReference>
<dbReference type="InterPro" id="IPR036390">
    <property type="entry name" value="WH_DNA-bd_sf"/>
</dbReference>
<dbReference type="SUPFAM" id="SSF46785">
    <property type="entry name" value="Winged helix' DNA-binding domain"/>
    <property type="match status" value="1"/>
</dbReference>
<dbReference type="SUPFAM" id="SSF54909">
    <property type="entry name" value="Dimeric alpha+beta barrel"/>
    <property type="match status" value="1"/>
</dbReference>